<reference evidence="1" key="1">
    <citation type="submission" date="2022-04" db="EMBL/GenBank/DDBJ databases">
        <title>Genome of the entomopathogenic fungus Entomophthora muscae.</title>
        <authorList>
            <person name="Elya C."/>
            <person name="Lovett B.R."/>
            <person name="Lee E."/>
            <person name="Macias A.M."/>
            <person name="Hajek A.E."/>
            <person name="De Bivort B.L."/>
            <person name="Kasson M.T."/>
            <person name="De Fine Licht H.H."/>
            <person name="Stajich J.E."/>
        </authorList>
    </citation>
    <scope>NUCLEOTIDE SEQUENCE</scope>
    <source>
        <strain evidence="1">Berkeley</strain>
    </source>
</reference>
<keyword evidence="2" id="KW-1185">Reference proteome</keyword>
<dbReference type="Proteomes" id="UP001165960">
    <property type="component" value="Unassembled WGS sequence"/>
</dbReference>
<protein>
    <submittedName>
        <fullName evidence="1">Uncharacterized protein</fullName>
    </submittedName>
</protein>
<organism evidence="1 2">
    <name type="scientific">Entomophthora muscae</name>
    <dbReference type="NCBI Taxonomy" id="34485"/>
    <lineage>
        <taxon>Eukaryota</taxon>
        <taxon>Fungi</taxon>
        <taxon>Fungi incertae sedis</taxon>
        <taxon>Zoopagomycota</taxon>
        <taxon>Entomophthoromycotina</taxon>
        <taxon>Entomophthoromycetes</taxon>
        <taxon>Entomophthorales</taxon>
        <taxon>Entomophthoraceae</taxon>
        <taxon>Entomophthora</taxon>
    </lineage>
</organism>
<evidence type="ECO:0000313" key="2">
    <source>
        <dbReference type="Proteomes" id="UP001165960"/>
    </source>
</evidence>
<gene>
    <name evidence="1" type="ORF">DSO57_1033478</name>
</gene>
<accession>A0ACC2UK06</accession>
<sequence length="68" mass="7277">MKPSVAALICPEANTSKPLLIAEAKRAEKRTNMAYAAHNGNCSSTNNGRDNSNGKKRQNTNNSNSNSN</sequence>
<name>A0ACC2UK06_9FUNG</name>
<comment type="caution">
    <text evidence="1">The sequence shown here is derived from an EMBL/GenBank/DDBJ whole genome shotgun (WGS) entry which is preliminary data.</text>
</comment>
<evidence type="ECO:0000313" key="1">
    <source>
        <dbReference type="EMBL" id="KAJ9087430.1"/>
    </source>
</evidence>
<proteinExistence type="predicted"/>
<dbReference type="EMBL" id="QTSX02000264">
    <property type="protein sequence ID" value="KAJ9087430.1"/>
    <property type="molecule type" value="Genomic_DNA"/>
</dbReference>